<sequence>MKGPGFRHALDVRRHWRCPECGREEFRDGDVQQLRCGDHRHPDVFCELVKELGKTRSPFDHVAHEAKKRIAAVVGSDHMDESGHPTPSEPDQAPASEEKDSEPETVETAEVVPAAEPQTESNDDSAKSHLSSLAGDVTSENRPDEAAAPAEVELKESETGSSESVEAERESTIDPKQGPSEDETSNSEKRPPRKRRRRSNRKRKKKPAGESGQ</sequence>
<feature type="compositionally biased region" description="Basic residues" evidence="2">
    <location>
        <begin position="191"/>
        <end position="206"/>
    </location>
</feature>
<reference evidence="3 4" key="1">
    <citation type="submission" date="2019-02" db="EMBL/GenBank/DDBJ databases">
        <title>Deep-cultivation of Planctomycetes and their phenomic and genomic characterization uncovers novel biology.</title>
        <authorList>
            <person name="Wiegand S."/>
            <person name="Jogler M."/>
            <person name="Boedeker C."/>
            <person name="Pinto D."/>
            <person name="Vollmers J."/>
            <person name="Rivas-Marin E."/>
            <person name="Kohn T."/>
            <person name="Peeters S.H."/>
            <person name="Heuer A."/>
            <person name="Rast P."/>
            <person name="Oberbeckmann S."/>
            <person name="Bunk B."/>
            <person name="Jeske O."/>
            <person name="Meyerdierks A."/>
            <person name="Storesund J.E."/>
            <person name="Kallscheuer N."/>
            <person name="Luecker S."/>
            <person name="Lage O.M."/>
            <person name="Pohl T."/>
            <person name="Merkel B.J."/>
            <person name="Hornburger P."/>
            <person name="Mueller R.-W."/>
            <person name="Bruemmer F."/>
            <person name="Labrenz M."/>
            <person name="Spormann A.M."/>
            <person name="Op den Camp H."/>
            <person name="Overmann J."/>
            <person name="Amann R."/>
            <person name="Jetten M.S.M."/>
            <person name="Mascher T."/>
            <person name="Medema M.H."/>
            <person name="Devos D.P."/>
            <person name="Kaster A.-K."/>
            <person name="Ovreas L."/>
            <person name="Rohde M."/>
            <person name="Galperin M.Y."/>
            <person name="Jogler C."/>
        </authorList>
    </citation>
    <scope>NUCLEOTIDE SEQUENCE [LARGE SCALE GENOMIC DNA]</scope>
    <source>
        <strain evidence="3 4">Pan189</strain>
    </source>
</reference>
<accession>A0A517QY30</accession>
<organism evidence="3 4">
    <name type="scientific">Stratiformator vulcanicus</name>
    <dbReference type="NCBI Taxonomy" id="2527980"/>
    <lineage>
        <taxon>Bacteria</taxon>
        <taxon>Pseudomonadati</taxon>
        <taxon>Planctomycetota</taxon>
        <taxon>Planctomycetia</taxon>
        <taxon>Planctomycetales</taxon>
        <taxon>Planctomycetaceae</taxon>
        <taxon>Stratiformator</taxon>
    </lineage>
</organism>
<dbReference type="GO" id="GO:0046872">
    <property type="term" value="F:metal ion binding"/>
    <property type="evidence" value="ECO:0007669"/>
    <property type="project" value="UniProtKB-KW"/>
</dbReference>
<dbReference type="EMBL" id="CP036268">
    <property type="protein sequence ID" value="QDT36576.1"/>
    <property type="molecule type" value="Genomic_DNA"/>
</dbReference>
<keyword evidence="1" id="KW-0479">Metal-binding</keyword>
<evidence type="ECO:0000256" key="2">
    <source>
        <dbReference type="SAM" id="MobiDB-lite"/>
    </source>
</evidence>
<protein>
    <submittedName>
        <fullName evidence="3">Uncharacterized protein</fullName>
    </submittedName>
</protein>
<evidence type="ECO:0000313" key="3">
    <source>
        <dbReference type="EMBL" id="QDT36576.1"/>
    </source>
</evidence>
<dbReference type="AlphaFoldDB" id="A0A517QY30"/>
<dbReference type="KEGG" id="svp:Pan189_09360"/>
<gene>
    <name evidence="3" type="ORF">Pan189_09360</name>
</gene>
<feature type="compositionally biased region" description="Low complexity" evidence="2">
    <location>
        <begin position="108"/>
        <end position="117"/>
    </location>
</feature>
<evidence type="ECO:0000256" key="1">
    <source>
        <dbReference type="ARBA" id="ARBA00022723"/>
    </source>
</evidence>
<evidence type="ECO:0000313" key="4">
    <source>
        <dbReference type="Proteomes" id="UP000317318"/>
    </source>
</evidence>
<dbReference type="PROSITE" id="PS00202">
    <property type="entry name" value="RUBREDOXIN"/>
    <property type="match status" value="1"/>
</dbReference>
<dbReference type="Proteomes" id="UP000317318">
    <property type="component" value="Chromosome"/>
</dbReference>
<feature type="region of interest" description="Disordered" evidence="2">
    <location>
        <begin position="71"/>
        <end position="213"/>
    </location>
</feature>
<proteinExistence type="predicted"/>
<dbReference type="OrthoDB" id="211247at2"/>
<keyword evidence="4" id="KW-1185">Reference proteome</keyword>
<dbReference type="InterPro" id="IPR018527">
    <property type="entry name" value="Rubredoxin_Fe_BS"/>
</dbReference>
<name>A0A517QY30_9PLAN</name>